<sequence length="207" mass="22980">MKTTQPDTKTKLIEAAMELIWKGSYGSVSVDDICRAADVKKGSFYHFFPSKVDLAIAVMEESYTLLQPELDSIFSPGTEPLARFERLADAIYEFQAQTAVKYHQVCGCPFTSLGSEMAGQEAGIRAKFADIAHRRERYYVNALRDLVAAGQLPETTDVQVKAQEIYAYIVGQLVIARIENDLELLKRDLKPGLLKILGAGNRTEKAA</sequence>
<protein>
    <submittedName>
        <fullName evidence="6">TetR/AcrR family transcriptional regulator</fullName>
    </submittedName>
</protein>
<dbReference type="InterPro" id="IPR009057">
    <property type="entry name" value="Homeodomain-like_sf"/>
</dbReference>
<dbReference type="RefSeq" id="WP_149306337.1">
    <property type="nucleotide sequence ID" value="NZ_SRSD01000002.1"/>
</dbReference>
<keyword evidence="2 4" id="KW-0238">DNA-binding</keyword>
<dbReference type="InterPro" id="IPR001647">
    <property type="entry name" value="HTH_TetR"/>
</dbReference>
<dbReference type="PANTHER" id="PTHR47506:SF6">
    <property type="entry name" value="HTH-TYPE TRANSCRIPTIONAL REPRESSOR NEMR"/>
    <property type="match status" value="1"/>
</dbReference>
<dbReference type="AlphaFoldDB" id="A0A5A9XMV5"/>
<evidence type="ECO:0000256" key="1">
    <source>
        <dbReference type="ARBA" id="ARBA00023015"/>
    </source>
</evidence>
<keyword evidence="1" id="KW-0805">Transcription regulation</keyword>
<evidence type="ECO:0000256" key="3">
    <source>
        <dbReference type="ARBA" id="ARBA00023163"/>
    </source>
</evidence>
<evidence type="ECO:0000313" key="7">
    <source>
        <dbReference type="Proteomes" id="UP000324298"/>
    </source>
</evidence>
<dbReference type="InterPro" id="IPR036271">
    <property type="entry name" value="Tet_transcr_reg_TetR-rel_C_sf"/>
</dbReference>
<evidence type="ECO:0000313" key="6">
    <source>
        <dbReference type="EMBL" id="KAA0894180.1"/>
    </source>
</evidence>
<gene>
    <name evidence="6" type="ORF">ET418_04285</name>
</gene>
<evidence type="ECO:0000256" key="4">
    <source>
        <dbReference type="PROSITE-ProRule" id="PRU00335"/>
    </source>
</evidence>
<name>A0A5A9XMV5_9BACT</name>
<reference evidence="6 7" key="1">
    <citation type="submission" date="2019-04" db="EMBL/GenBank/DDBJ databases">
        <title>Geobacter ruber sp. nov., ferric-reducing bacteria isolated from paddy soil.</title>
        <authorList>
            <person name="Xu Z."/>
            <person name="Masuda Y."/>
            <person name="Itoh H."/>
            <person name="Senoo K."/>
        </authorList>
    </citation>
    <scope>NUCLEOTIDE SEQUENCE [LARGE SCALE GENOMIC DNA]</scope>
    <source>
        <strain evidence="6 7">Red88</strain>
    </source>
</reference>
<feature type="DNA-binding region" description="H-T-H motif" evidence="4">
    <location>
        <begin position="29"/>
        <end position="48"/>
    </location>
</feature>
<evidence type="ECO:0000259" key="5">
    <source>
        <dbReference type="PROSITE" id="PS50977"/>
    </source>
</evidence>
<organism evidence="6 7">
    <name type="scientific">Oryzomonas rubra</name>
    <dbReference type="NCBI Taxonomy" id="2509454"/>
    <lineage>
        <taxon>Bacteria</taxon>
        <taxon>Pseudomonadati</taxon>
        <taxon>Thermodesulfobacteriota</taxon>
        <taxon>Desulfuromonadia</taxon>
        <taxon>Geobacterales</taxon>
        <taxon>Geobacteraceae</taxon>
        <taxon>Oryzomonas</taxon>
    </lineage>
</organism>
<dbReference type="Proteomes" id="UP000324298">
    <property type="component" value="Unassembled WGS sequence"/>
</dbReference>
<dbReference type="PRINTS" id="PR00455">
    <property type="entry name" value="HTHTETR"/>
</dbReference>
<dbReference type="Pfam" id="PF16925">
    <property type="entry name" value="TetR_C_13"/>
    <property type="match status" value="1"/>
</dbReference>
<dbReference type="OrthoDB" id="9793734at2"/>
<dbReference type="SUPFAM" id="SSF48498">
    <property type="entry name" value="Tetracyclin repressor-like, C-terminal domain"/>
    <property type="match status" value="1"/>
</dbReference>
<dbReference type="PANTHER" id="PTHR47506">
    <property type="entry name" value="TRANSCRIPTIONAL REGULATORY PROTEIN"/>
    <property type="match status" value="1"/>
</dbReference>
<keyword evidence="7" id="KW-1185">Reference proteome</keyword>
<dbReference type="Pfam" id="PF00440">
    <property type="entry name" value="TetR_N"/>
    <property type="match status" value="1"/>
</dbReference>
<dbReference type="InterPro" id="IPR011075">
    <property type="entry name" value="TetR_C"/>
</dbReference>
<dbReference type="Gene3D" id="1.10.357.10">
    <property type="entry name" value="Tetracycline Repressor, domain 2"/>
    <property type="match status" value="1"/>
</dbReference>
<comment type="caution">
    <text evidence="6">The sequence shown here is derived from an EMBL/GenBank/DDBJ whole genome shotgun (WGS) entry which is preliminary data.</text>
</comment>
<keyword evidence="3" id="KW-0804">Transcription</keyword>
<dbReference type="EMBL" id="SRSD01000002">
    <property type="protein sequence ID" value="KAA0894180.1"/>
    <property type="molecule type" value="Genomic_DNA"/>
</dbReference>
<evidence type="ECO:0000256" key="2">
    <source>
        <dbReference type="ARBA" id="ARBA00023125"/>
    </source>
</evidence>
<dbReference type="PROSITE" id="PS50977">
    <property type="entry name" value="HTH_TETR_2"/>
    <property type="match status" value="1"/>
</dbReference>
<dbReference type="SUPFAM" id="SSF46689">
    <property type="entry name" value="Homeodomain-like"/>
    <property type="match status" value="1"/>
</dbReference>
<feature type="domain" description="HTH tetR-type" evidence="5">
    <location>
        <begin position="6"/>
        <end position="66"/>
    </location>
</feature>
<dbReference type="GO" id="GO:0003677">
    <property type="term" value="F:DNA binding"/>
    <property type="evidence" value="ECO:0007669"/>
    <property type="project" value="UniProtKB-UniRule"/>
</dbReference>
<accession>A0A5A9XMV5</accession>
<proteinExistence type="predicted"/>